<dbReference type="InterPro" id="IPR016167">
    <property type="entry name" value="FAD-bd_PCMH_sub1"/>
</dbReference>
<evidence type="ECO:0000256" key="3">
    <source>
        <dbReference type="ARBA" id="ARBA00022630"/>
    </source>
</evidence>
<dbReference type="InterPro" id="IPR050416">
    <property type="entry name" value="FAD-linked_Oxidoreductase"/>
</dbReference>
<proteinExistence type="inferred from homology"/>
<dbReference type="InterPro" id="IPR006094">
    <property type="entry name" value="Oxid_FAD_bind_N"/>
</dbReference>
<dbReference type="Pfam" id="PF01565">
    <property type="entry name" value="FAD_binding_4"/>
    <property type="match status" value="1"/>
</dbReference>
<dbReference type="GO" id="GO:0016491">
    <property type="term" value="F:oxidoreductase activity"/>
    <property type="evidence" value="ECO:0007669"/>
    <property type="project" value="UniProtKB-KW"/>
</dbReference>
<dbReference type="Gene3D" id="3.30.43.10">
    <property type="entry name" value="Uridine Diphospho-n-acetylenolpyruvylglucosamine Reductase, domain 2"/>
    <property type="match status" value="1"/>
</dbReference>
<evidence type="ECO:0000259" key="6">
    <source>
        <dbReference type="PROSITE" id="PS51387"/>
    </source>
</evidence>
<comment type="caution">
    <text evidence="7">The sequence shown here is derived from an EMBL/GenBank/DDBJ whole genome shotgun (WGS) entry which is preliminary data.</text>
</comment>
<comment type="similarity">
    <text evidence="2">Belongs to the oxygen-dependent FAD-linked oxidoreductase family.</text>
</comment>
<dbReference type="Gene3D" id="3.40.462.20">
    <property type="match status" value="1"/>
</dbReference>
<keyword evidence="4" id="KW-0274">FAD</keyword>
<dbReference type="STRING" id="1399419.A5906_39785"/>
<dbReference type="InterPro" id="IPR016166">
    <property type="entry name" value="FAD-bd_PCMH"/>
</dbReference>
<dbReference type="RefSeq" id="WP_080137398.1">
    <property type="nucleotide sequence ID" value="NZ_LWIG01000015.1"/>
</dbReference>
<protein>
    <submittedName>
        <fullName evidence="7">FAD/FMN-containing dehydrogenase</fullName>
    </submittedName>
</protein>
<dbReference type="InterPro" id="IPR012951">
    <property type="entry name" value="BBE"/>
</dbReference>
<organism evidence="7 8">
    <name type="scientific">Bradyrhizobium sacchari</name>
    <dbReference type="NCBI Taxonomy" id="1399419"/>
    <lineage>
        <taxon>Bacteria</taxon>
        <taxon>Pseudomonadati</taxon>
        <taxon>Pseudomonadota</taxon>
        <taxon>Alphaproteobacteria</taxon>
        <taxon>Hyphomicrobiales</taxon>
        <taxon>Nitrobacteraceae</taxon>
        <taxon>Bradyrhizobium</taxon>
    </lineage>
</organism>
<evidence type="ECO:0000256" key="2">
    <source>
        <dbReference type="ARBA" id="ARBA00005466"/>
    </source>
</evidence>
<dbReference type="PANTHER" id="PTHR42973:SF39">
    <property type="entry name" value="FAD-BINDING PCMH-TYPE DOMAIN-CONTAINING PROTEIN"/>
    <property type="match status" value="1"/>
</dbReference>
<keyword evidence="8" id="KW-1185">Reference proteome</keyword>
<evidence type="ECO:0000313" key="7">
    <source>
        <dbReference type="EMBL" id="TWB72881.1"/>
    </source>
</evidence>
<dbReference type="Pfam" id="PF08031">
    <property type="entry name" value="BBE"/>
    <property type="match status" value="1"/>
</dbReference>
<keyword evidence="3" id="KW-0285">Flavoprotein</keyword>
<evidence type="ECO:0000313" key="8">
    <source>
        <dbReference type="Proteomes" id="UP000315914"/>
    </source>
</evidence>
<dbReference type="OrthoDB" id="9775082at2"/>
<name>A0A560JNX0_9BRAD</name>
<reference evidence="7 8" key="1">
    <citation type="submission" date="2019-06" db="EMBL/GenBank/DDBJ databases">
        <title>Genomic Encyclopedia of Type Strains, Phase IV (KMG-V): Genome sequencing to study the core and pangenomes of soil and plant-associated prokaryotes.</title>
        <authorList>
            <person name="Whitman W."/>
        </authorList>
    </citation>
    <scope>NUCLEOTIDE SEQUENCE [LARGE SCALE GENOMIC DNA]</scope>
    <source>
        <strain evidence="7 8">BR 10556</strain>
    </source>
</reference>
<keyword evidence="5" id="KW-0560">Oxidoreductase</keyword>
<dbReference type="Proteomes" id="UP000315914">
    <property type="component" value="Unassembled WGS sequence"/>
</dbReference>
<gene>
    <name evidence="7" type="ORF">FBZ95_106596</name>
</gene>
<dbReference type="PROSITE" id="PS51387">
    <property type="entry name" value="FAD_PCMH"/>
    <property type="match status" value="1"/>
</dbReference>
<dbReference type="GO" id="GO:0071949">
    <property type="term" value="F:FAD binding"/>
    <property type="evidence" value="ECO:0007669"/>
    <property type="project" value="InterPro"/>
</dbReference>
<dbReference type="SUPFAM" id="SSF56176">
    <property type="entry name" value="FAD-binding/transporter-associated domain-like"/>
    <property type="match status" value="1"/>
</dbReference>
<accession>A0A560JNX0</accession>
<evidence type="ECO:0000256" key="4">
    <source>
        <dbReference type="ARBA" id="ARBA00022827"/>
    </source>
</evidence>
<sequence>MTQNEIGRSGDVVRALRAQFQVRVISREDPDYVSARRVWNRDVDHHPTAIVYCSDVDDVQAAVRVARAHQMPLSVRGAGFDVVGRAVRPDGLVIDLSRMNQVRIEQQTGVVGGGATAADVVAAADAADQMAVTGWNGRPGITGLATVGGYGPLLASRGLALDNLIGADLVLADGQCVSVDKDRHADLFWALRGGGGNFGVVTSLKIRLHPARRVLGGMILFAWTEAETVLSRHAEFMHSASNDLAVVVGIIALPDGNPALFFAPAWTGQLSAGEIAMEVLKRCGTPIHVQLGLMSYQELVQGFDARVVNDRHYAVETRWIPKLDINAIAILMAGAARRTSPLSTVILQHFRGLPTQLPPDSTAFGMRREHIMVEAIAAWDSSLDDHGTAHRRWAQDLCRALEPVSLPGGYPNALGPNAHDQIARAYGENLPRLQTVKRRYDPSGIFAATPLPL</sequence>
<dbReference type="InterPro" id="IPR036318">
    <property type="entry name" value="FAD-bd_PCMH-like_sf"/>
</dbReference>
<dbReference type="EMBL" id="VITW01000006">
    <property type="protein sequence ID" value="TWB72881.1"/>
    <property type="molecule type" value="Genomic_DNA"/>
</dbReference>
<feature type="domain" description="FAD-binding PCMH-type" evidence="6">
    <location>
        <begin position="43"/>
        <end position="211"/>
    </location>
</feature>
<dbReference type="AlphaFoldDB" id="A0A560JNX0"/>
<dbReference type="PANTHER" id="PTHR42973">
    <property type="entry name" value="BINDING OXIDOREDUCTASE, PUTATIVE (AFU_ORTHOLOGUE AFUA_1G17690)-RELATED"/>
    <property type="match status" value="1"/>
</dbReference>
<dbReference type="InterPro" id="IPR016169">
    <property type="entry name" value="FAD-bd_PCMH_sub2"/>
</dbReference>
<evidence type="ECO:0000256" key="1">
    <source>
        <dbReference type="ARBA" id="ARBA00001974"/>
    </source>
</evidence>
<dbReference type="Gene3D" id="3.30.465.10">
    <property type="match status" value="1"/>
</dbReference>
<evidence type="ECO:0000256" key="5">
    <source>
        <dbReference type="ARBA" id="ARBA00023002"/>
    </source>
</evidence>
<comment type="cofactor">
    <cofactor evidence="1">
        <name>FAD</name>
        <dbReference type="ChEBI" id="CHEBI:57692"/>
    </cofactor>
</comment>